<sequence>MVFPERPSSRTGLFDKISLPHSSRASRISSVCYANGFFPCSRNHTFLLMNPLRQATRTLQELRNRATSRQMETKLFMFSQSYKQFHASHWEEESTRMGGVALSWAGGCWCWDGELKEKGTADIGREWEWEGQDVKDGEMGGVEVKVNKRARNAEEEILPRAL</sequence>
<name>A0A8H5GY50_9AGAR</name>
<gene>
    <name evidence="1" type="ORF">D9757_010547</name>
</gene>
<organism evidence="1 2">
    <name type="scientific">Collybiopsis confluens</name>
    <dbReference type="NCBI Taxonomy" id="2823264"/>
    <lineage>
        <taxon>Eukaryota</taxon>
        <taxon>Fungi</taxon>
        <taxon>Dikarya</taxon>
        <taxon>Basidiomycota</taxon>
        <taxon>Agaricomycotina</taxon>
        <taxon>Agaricomycetes</taxon>
        <taxon>Agaricomycetidae</taxon>
        <taxon>Agaricales</taxon>
        <taxon>Marasmiineae</taxon>
        <taxon>Omphalotaceae</taxon>
        <taxon>Collybiopsis</taxon>
    </lineage>
</organism>
<keyword evidence="2" id="KW-1185">Reference proteome</keyword>
<dbReference type="AlphaFoldDB" id="A0A8H5GY50"/>
<evidence type="ECO:0000313" key="1">
    <source>
        <dbReference type="EMBL" id="KAF5373211.1"/>
    </source>
</evidence>
<dbReference type="EMBL" id="JAACJN010000107">
    <property type="protein sequence ID" value="KAF5373211.1"/>
    <property type="molecule type" value="Genomic_DNA"/>
</dbReference>
<evidence type="ECO:0000313" key="2">
    <source>
        <dbReference type="Proteomes" id="UP000518752"/>
    </source>
</evidence>
<proteinExistence type="predicted"/>
<reference evidence="1 2" key="1">
    <citation type="journal article" date="2020" name="ISME J.">
        <title>Uncovering the hidden diversity of litter-decomposition mechanisms in mushroom-forming fungi.</title>
        <authorList>
            <person name="Floudas D."/>
            <person name="Bentzer J."/>
            <person name="Ahren D."/>
            <person name="Johansson T."/>
            <person name="Persson P."/>
            <person name="Tunlid A."/>
        </authorList>
    </citation>
    <scope>NUCLEOTIDE SEQUENCE [LARGE SCALE GENOMIC DNA]</scope>
    <source>
        <strain evidence="1 2">CBS 406.79</strain>
    </source>
</reference>
<dbReference type="Proteomes" id="UP000518752">
    <property type="component" value="Unassembled WGS sequence"/>
</dbReference>
<comment type="caution">
    <text evidence="1">The sequence shown here is derived from an EMBL/GenBank/DDBJ whole genome shotgun (WGS) entry which is preliminary data.</text>
</comment>
<accession>A0A8H5GY50</accession>
<protein>
    <submittedName>
        <fullName evidence="1">Uncharacterized protein</fullName>
    </submittedName>
</protein>